<comment type="caution">
    <text evidence="3">The sequence shown here is derived from an EMBL/GenBank/DDBJ whole genome shotgun (WGS) entry which is preliminary data.</text>
</comment>
<evidence type="ECO:0000313" key="4">
    <source>
        <dbReference type="Proteomes" id="UP000483820"/>
    </source>
</evidence>
<dbReference type="Proteomes" id="UP000483820">
    <property type="component" value="Chromosome II"/>
</dbReference>
<dbReference type="GO" id="GO:0046512">
    <property type="term" value="P:sphingosine biosynthetic process"/>
    <property type="evidence" value="ECO:0007669"/>
    <property type="project" value="TreeGrafter"/>
</dbReference>
<dbReference type="AlphaFoldDB" id="A0A6A5HDJ8"/>
<dbReference type="Gene3D" id="2.60.200.40">
    <property type="match status" value="1"/>
</dbReference>
<dbReference type="Gene3D" id="3.40.50.10330">
    <property type="entry name" value="Probable inorganic polyphosphate/atp-NAD kinase, domain 1"/>
    <property type="match status" value="1"/>
</dbReference>
<dbReference type="PROSITE" id="PS50146">
    <property type="entry name" value="DAGK"/>
    <property type="match status" value="1"/>
</dbReference>
<name>A0A6A5HDJ8_CAERE</name>
<dbReference type="PANTHER" id="PTHR12358:SF112">
    <property type="entry name" value="LD11247P-RELATED"/>
    <property type="match status" value="1"/>
</dbReference>
<dbReference type="GeneID" id="9821736"/>
<accession>A0A6A5HDJ8</accession>
<dbReference type="KEGG" id="crq:GCK72_004885"/>
<sequence length="482" mass="53572">MFIIVLTIYENYTKCYSSLLTIFSLTINRKLTIRSMQGSSTSSSTNKKCSICHDQQQMGAKICCCCRSDAEENEQLTSVILSRQPPPKEQCRGNLLVFINPHSGKGKSLETFAHTVGPKLDRNLIRYEVVVTTGPNHARNVLMTKSDLGKFNGVLILSGDGLVFEALNGILCREDAFRIFPHLPIGIVPSGSGNGLLCSVLSKYGTKMNEKSVMDRALEIATSPVAKAESVALYKVQTENTTYAAFLSIGWGLMADIDIESEKWRKSLGGHRFTVMGAIRSFNIRSYKGRLSYRLYKPKGFKPSSNVFNVYDKTTQQRIDDSTPPLTVPHLTSTESEDEKLESKPKNTWTLHDSDDTTSEDEEGEEVVIEDEFVNMYAVTLSHIASDGPFAPSAKLEDNRIHLSYILWKDIGTRVDIAKYLLAIEHETHLDLPFVKRVEVSSMKLDVLSDGSYVVLDGEVVETKSVTVSSTRDNICVFSSTA</sequence>
<dbReference type="GO" id="GO:0001727">
    <property type="term" value="F:lipid kinase activity"/>
    <property type="evidence" value="ECO:0007669"/>
    <property type="project" value="TreeGrafter"/>
</dbReference>
<dbReference type="FunFam" id="3.40.50.10330:FF:000050">
    <property type="entry name" value="Sphingosine kinase 1"/>
    <property type="match status" value="1"/>
</dbReference>
<dbReference type="InterPro" id="IPR001206">
    <property type="entry name" value="Diacylglycerol_kinase_cat_dom"/>
</dbReference>
<dbReference type="CTD" id="9821736"/>
<evidence type="ECO:0000259" key="2">
    <source>
        <dbReference type="PROSITE" id="PS50146"/>
    </source>
</evidence>
<dbReference type="GO" id="GO:0036062">
    <property type="term" value="C:presynaptic periactive zone"/>
    <property type="evidence" value="ECO:0007669"/>
    <property type="project" value="EnsemblMetazoa"/>
</dbReference>
<gene>
    <name evidence="3" type="ORF">GCK72_004885</name>
</gene>
<dbReference type="GO" id="GO:0014057">
    <property type="term" value="P:positive regulation of acetylcholine secretion, neurotransmission"/>
    <property type="evidence" value="ECO:0007669"/>
    <property type="project" value="EnsemblMetazoa"/>
</dbReference>
<dbReference type="InterPro" id="IPR017438">
    <property type="entry name" value="ATP-NAD_kinase_N"/>
</dbReference>
<organism evidence="3 4">
    <name type="scientific">Caenorhabditis remanei</name>
    <name type="common">Caenorhabditis vulgaris</name>
    <dbReference type="NCBI Taxonomy" id="31234"/>
    <lineage>
        <taxon>Eukaryota</taxon>
        <taxon>Metazoa</taxon>
        <taxon>Ecdysozoa</taxon>
        <taxon>Nematoda</taxon>
        <taxon>Chromadorea</taxon>
        <taxon>Rhabditida</taxon>
        <taxon>Rhabditina</taxon>
        <taxon>Rhabditomorpha</taxon>
        <taxon>Rhabditoidea</taxon>
        <taxon>Rhabditidae</taxon>
        <taxon>Peloderinae</taxon>
        <taxon>Caenorhabditis</taxon>
    </lineage>
</organism>
<dbReference type="GO" id="GO:0005739">
    <property type="term" value="C:mitochondrion"/>
    <property type="evidence" value="ECO:0007669"/>
    <property type="project" value="EnsemblMetazoa"/>
</dbReference>
<dbReference type="Pfam" id="PF00781">
    <property type="entry name" value="DAGK_cat"/>
    <property type="match status" value="1"/>
</dbReference>
<dbReference type="GO" id="GO:0030424">
    <property type="term" value="C:axon"/>
    <property type="evidence" value="ECO:0007669"/>
    <property type="project" value="EnsemblMetazoa"/>
</dbReference>
<dbReference type="InterPro" id="IPR016064">
    <property type="entry name" value="NAD/diacylglycerol_kinase_sf"/>
</dbReference>
<feature type="region of interest" description="Disordered" evidence="1">
    <location>
        <begin position="318"/>
        <end position="364"/>
    </location>
</feature>
<proteinExistence type="predicted"/>
<dbReference type="SUPFAM" id="SSF111331">
    <property type="entry name" value="NAD kinase/diacylglycerol kinase-like"/>
    <property type="match status" value="1"/>
</dbReference>
<dbReference type="SMART" id="SM00046">
    <property type="entry name" value="DAGKc"/>
    <property type="match status" value="1"/>
</dbReference>
<protein>
    <recommendedName>
        <fullName evidence="2">DAGKc domain-containing protein</fullName>
    </recommendedName>
</protein>
<evidence type="ECO:0000256" key="1">
    <source>
        <dbReference type="SAM" id="MobiDB-lite"/>
    </source>
</evidence>
<dbReference type="EMBL" id="WUAV01000002">
    <property type="protein sequence ID" value="KAF1764934.1"/>
    <property type="molecule type" value="Genomic_DNA"/>
</dbReference>
<dbReference type="InterPro" id="IPR050187">
    <property type="entry name" value="Lipid_Phosphate_FormReg"/>
</dbReference>
<dbReference type="GO" id="GO:0043025">
    <property type="term" value="C:neuronal cell body"/>
    <property type="evidence" value="ECO:0007669"/>
    <property type="project" value="EnsemblMetazoa"/>
</dbReference>
<dbReference type="GO" id="GO:0040012">
    <property type="term" value="P:regulation of locomotion"/>
    <property type="evidence" value="ECO:0007669"/>
    <property type="project" value="EnsemblMetazoa"/>
</dbReference>
<dbReference type="RefSeq" id="XP_003116904.2">
    <property type="nucleotide sequence ID" value="XM_003116856.2"/>
</dbReference>
<dbReference type="GO" id="GO:0034514">
    <property type="term" value="P:mitochondrial unfolded protein response"/>
    <property type="evidence" value="ECO:0007669"/>
    <property type="project" value="EnsemblMetazoa"/>
</dbReference>
<evidence type="ECO:0000313" key="3">
    <source>
        <dbReference type="EMBL" id="KAF1764934.1"/>
    </source>
</evidence>
<feature type="domain" description="DAGKc" evidence="2">
    <location>
        <begin position="90"/>
        <end position="240"/>
    </location>
</feature>
<reference evidence="3 4" key="1">
    <citation type="submission" date="2019-12" db="EMBL/GenBank/DDBJ databases">
        <title>Chromosome-level assembly of the Caenorhabditis remanei genome.</title>
        <authorList>
            <person name="Teterina A.A."/>
            <person name="Willis J.H."/>
            <person name="Phillips P.C."/>
        </authorList>
    </citation>
    <scope>NUCLEOTIDE SEQUENCE [LARGE SCALE GENOMIC DNA]</scope>
    <source>
        <strain evidence="3 4">PX506</strain>
        <tissue evidence="3">Whole organism</tissue>
    </source>
</reference>
<dbReference type="PANTHER" id="PTHR12358">
    <property type="entry name" value="SPHINGOSINE KINASE"/>
    <property type="match status" value="1"/>
</dbReference>